<reference evidence="1" key="1">
    <citation type="journal article" date="2023" name="J. Vet. Diagn. Invest.">
        <title>Oxytetracycline-resistant Paenibacillus larvae identified in commercial beekeeping operations in Saskatchewan using pooled honey sampling.</title>
        <authorList>
            <person name="Obshta O."/>
            <person name="Zabrodski M.W."/>
            <person name="Soomro T."/>
            <person name="Wilson G."/>
            <person name="Masood F."/>
            <person name="Thebeau J."/>
            <person name="Silva M.C.B."/>
            <person name="Biganski S."/>
            <person name="Kozii I.V."/>
            <person name="Koziy R.V."/>
            <person name="Raza M.F."/>
            <person name="Jose M.S."/>
            <person name="Simko E."/>
            <person name="Wood S.C."/>
        </authorList>
    </citation>
    <scope>NUCLEOTIDE SEQUENCE</scope>
    <source>
        <strain evidence="1">PL001</strain>
    </source>
</reference>
<comment type="caution">
    <text evidence="1">The sequence shown here is derived from an EMBL/GenBank/DDBJ whole genome shotgun (WGS) entry which is preliminary data.</text>
</comment>
<accession>A0AAP5JR17</accession>
<dbReference type="Proteomes" id="UP001259239">
    <property type="component" value="Unassembled WGS sequence"/>
</dbReference>
<dbReference type="EMBL" id="JARQGV010000004">
    <property type="protein sequence ID" value="MDT2250428.1"/>
    <property type="molecule type" value="Genomic_DNA"/>
</dbReference>
<evidence type="ECO:0000313" key="1">
    <source>
        <dbReference type="EMBL" id="MDT2250428.1"/>
    </source>
</evidence>
<protein>
    <submittedName>
        <fullName evidence="1">Uncharacterized protein</fullName>
    </submittedName>
</protein>
<proteinExistence type="predicted"/>
<sequence length="81" mass="9239">MNMREHVVKKRNGQHLATADIHFAHFPVLEMTDILISYAYQGGTSLRLDAVGFMERIWNNLHSPSANSRCHPAVAFNFRLS</sequence>
<dbReference type="AlphaFoldDB" id="A0AAP5JR17"/>
<gene>
    <name evidence="1" type="ORF">P7H09_03315</name>
</gene>
<name>A0AAP5JR17_9BACL</name>
<reference evidence="1" key="2">
    <citation type="submission" date="2023-03" db="EMBL/GenBank/DDBJ databases">
        <authorList>
            <person name="Obshta O."/>
            <person name="Zabrodski M.W."/>
            <person name="Soomro T."/>
            <person name="Wilson G."/>
            <person name="Masood F."/>
            <person name="Thebeau J."/>
            <person name="Bezerra Da Silva M.C."/>
            <person name="Raza F."/>
            <person name="Biganski S."/>
            <person name="Jose M."/>
            <person name="Camilli M."/>
            <person name="Kozii I.V."/>
            <person name="Kozii R.V."/>
            <person name="Simko E."/>
            <person name="Wood S.C."/>
        </authorList>
    </citation>
    <scope>NUCLEOTIDE SEQUENCE</scope>
    <source>
        <strain evidence="1">PL001</strain>
    </source>
</reference>
<evidence type="ECO:0000313" key="2">
    <source>
        <dbReference type="Proteomes" id="UP001259239"/>
    </source>
</evidence>
<organism evidence="1 2">
    <name type="scientific">Paenibacillus larvae</name>
    <dbReference type="NCBI Taxonomy" id="1464"/>
    <lineage>
        <taxon>Bacteria</taxon>
        <taxon>Bacillati</taxon>
        <taxon>Bacillota</taxon>
        <taxon>Bacilli</taxon>
        <taxon>Bacillales</taxon>
        <taxon>Paenibacillaceae</taxon>
        <taxon>Paenibacillus</taxon>
    </lineage>
</organism>